<sequence>MSSTYILKLPHIKIQNANALSSPYTIGFPAMTAWLGFMHALERKLRADGHLDIVFDSIAVISHACDLQTYRGPNDYVNSIVGTANPLNSDGTRSAFIEEARCHLDVSLLIRYGVNDGGKTKALPTQSPILEVIYDLIQTMKLAGGDILSLGKPTAHILQSDEVDGESRQGLLNSVMPGYALIERRDLMIRAMEDGQDAMDALLDYVVVENNCVEWGNENEGKSQFEWRAQRKVAGWVVPIATGYQGVSPLAQAKNQRDLDVPHRFAESVVTLGEFILANRANNINEILWQYGYDEPNNLYLCQQVASKFISSGE</sequence>
<evidence type="ECO:0000313" key="1">
    <source>
        <dbReference type="EMBL" id="MDG4695488.1"/>
    </source>
</evidence>
<gene>
    <name evidence="1" type="primary">csy2</name>
    <name evidence="1" type="ORF">P7V44_04455</name>
</gene>
<reference evidence="1" key="1">
    <citation type="submission" date="2023-03" db="EMBL/GenBank/DDBJ databases">
        <title>a new species belonging to Providencia genus.</title>
        <authorList>
            <person name="Yang W."/>
            <person name="Hu F."/>
            <person name="Shen S."/>
            <person name="Ding L."/>
            <person name="Yin D."/>
        </authorList>
    </citation>
    <scope>NUCLEOTIDE SEQUENCE</scope>
    <source>
        <strain evidence="1">CRE-3FA-0001</strain>
    </source>
</reference>
<proteinExistence type="predicted"/>
<name>A0AA42FF54_9GAMM</name>
<dbReference type="CDD" id="cd09736">
    <property type="entry name" value="Csy2_I-F"/>
    <property type="match status" value="1"/>
</dbReference>
<evidence type="ECO:0000313" key="2">
    <source>
        <dbReference type="Proteomes" id="UP001156701"/>
    </source>
</evidence>
<dbReference type="Proteomes" id="UP001156701">
    <property type="component" value="Unassembled WGS sequence"/>
</dbReference>
<dbReference type="NCBIfam" id="TIGR02565">
    <property type="entry name" value="cas_Csy2"/>
    <property type="match status" value="1"/>
</dbReference>
<accession>A0AA42FF54</accession>
<dbReference type="EMBL" id="JARRYG010000003">
    <property type="protein sequence ID" value="MDG4695488.1"/>
    <property type="molecule type" value="Genomic_DNA"/>
</dbReference>
<organism evidence="1 2">
    <name type="scientific">Providencia huashanensis</name>
    <dbReference type="NCBI Taxonomy" id="3037798"/>
    <lineage>
        <taxon>Bacteria</taxon>
        <taxon>Pseudomonadati</taxon>
        <taxon>Pseudomonadota</taxon>
        <taxon>Gammaproteobacteria</taxon>
        <taxon>Enterobacterales</taxon>
        <taxon>Morganellaceae</taxon>
        <taxon>Providencia</taxon>
    </lineage>
</organism>
<dbReference type="InterPro" id="IPR013398">
    <property type="entry name" value="CRISPR-assoc_prot_Csy2"/>
</dbReference>
<protein>
    <submittedName>
        <fullName evidence="1">Type I-F CRISPR-associated protein Csy2</fullName>
    </submittedName>
</protein>
<dbReference type="AlphaFoldDB" id="A0AA42FF54"/>
<comment type="caution">
    <text evidence="1">The sequence shown here is derived from an EMBL/GenBank/DDBJ whole genome shotgun (WGS) entry which is preliminary data.</text>
</comment>
<dbReference type="RefSeq" id="WP_166685257.1">
    <property type="nucleotide sequence ID" value="NZ_JARRYG010000003.1"/>
</dbReference>
<dbReference type="Pfam" id="PF09614">
    <property type="entry name" value="Cas_Csy2"/>
    <property type="match status" value="1"/>
</dbReference>